<evidence type="ECO:0000313" key="2">
    <source>
        <dbReference type="EMBL" id="SDP00588.1"/>
    </source>
</evidence>
<organism evidence="2 3">
    <name type="scientific">Selenomonas ruminantium</name>
    <dbReference type="NCBI Taxonomy" id="971"/>
    <lineage>
        <taxon>Bacteria</taxon>
        <taxon>Bacillati</taxon>
        <taxon>Bacillota</taxon>
        <taxon>Negativicutes</taxon>
        <taxon>Selenomonadales</taxon>
        <taxon>Selenomonadaceae</taxon>
        <taxon>Selenomonas</taxon>
    </lineage>
</organism>
<gene>
    <name evidence="2" type="ORF">SAMN05216366_104132</name>
</gene>
<protein>
    <submittedName>
        <fullName evidence="2">Uncharacterized protein</fullName>
    </submittedName>
</protein>
<dbReference type="EMBL" id="FNJQ01000004">
    <property type="protein sequence ID" value="SDP00588.1"/>
    <property type="molecule type" value="Genomic_DNA"/>
</dbReference>
<evidence type="ECO:0000256" key="1">
    <source>
        <dbReference type="SAM" id="MobiDB-lite"/>
    </source>
</evidence>
<sequence length="105" mass="11244">MDMKILVTKGMISYNRKLHKVNQIVEVDEAAGRRFIRLGVATLLEETVADAPAAGTDEPVTPEQQPEDAEQAADEAEEEETVADLPTVDPAAGVKKASGKKKAAK</sequence>
<dbReference type="Proteomes" id="UP000182412">
    <property type="component" value="Unassembled WGS sequence"/>
</dbReference>
<name>A0A1H0P781_SELRU</name>
<proteinExistence type="predicted"/>
<feature type="region of interest" description="Disordered" evidence="1">
    <location>
        <begin position="49"/>
        <end position="105"/>
    </location>
</feature>
<accession>A0A1H0P781</accession>
<dbReference type="AlphaFoldDB" id="A0A1H0P781"/>
<evidence type="ECO:0000313" key="3">
    <source>
        <dbReference type="Proteomes" id="UP000182412"/>
    </source>
</evidence>
<feature type="compositionally biased region" description="Acidic residues" evidence="1">
    <location>
        <begin position="65"/>
        <end position="82"/>
    </location>
</feature>
<reference evidence="2 3" key="1">
    <citation type="submission" date="2016-10" db="EMBL/GenBank/DDBJ databases">
        <authorList>
            <person name="de Groot N.N."/>
        </authorList>
    </citation>
    <scope>NUCLEOTIDE SEQUENCE [LARGE SCALE GENOMIC DNA]</scope>
    <source>
        <strain evidence="2 3">S137</strain>
    </source>
</reference>